<sequence length="210" mass="23099">MNQAISLEALALYLHDLASGERRHLVALAGSPGAGKSHVADALHQRLSTERPGKVAVLPMDGFHYDDIVLSERGDLPRKGAPHTFDTGGLLSTLKRLSADDGAEIAVPVFDRTLEIARAGARIITPEARLIIVEGNYLLLDDKRWQPLTALFDKTVFIDVPEPVLRQRLEQRWAHFSPQGRADKLEGNDLPNMRLVISQSVAADFRLTNG</sequence>
<keyword evidence="2" id="KW-1185">Reference proteome</keyword>
<dbReference type="AlphaFoldDB" id="A0A4R3NU85"/>
<comment type="caution">
    <text evidence="1">The sequence shown here is derived from an EMBL/GenBank/DDBJ whole genome shotgun (WGS) entry which is preliminary data.</text>
</comment>
<evidence type="ECO:0000313" key="1">
    <source>
        <dbReference type="EMBL" id="TCT39844.1"/>
    </source>
</evidence>
<dbReference type="Proteomes" id="UP000295097">
    <property type="component" value="Unassembled WGS sequence"/>
</dbReference>
<dbReference type="InterPro" id="IPR027417">
    <property type="entry name" value="P-loop_NTPase"/>
</dbReference>
<reference evidence="1 2" key="1">
    <citation type="submission" date="2019-03" db="EMBL/GenBank/DDBJ databases">
        <title>Freshwater and sediment microbial communities from various areas in North America, analyzing microbe dynamics in response to fracking.</title>
        <authorList>
            <person name="Lamendella R."/>
        </authorList>
    </citation>
    <scope>NUCLEOTIDE SEQUENCE [LARGE SCALE GENOMIC DNA]</scope>
    <source>
        <strain evidence="1 2">175.2</strain>
    </source>
</reference>
<gene>
    <name evidence="1" type="ORF">EDC90_101127</name>
</gene>
<dbReference type="PANTHER" id="PTHR10285">
    <property type="entry name" value="URIDINE KINASE"/>
    <property type="match status" value="1"/>
</dbReference>
<dbReference type="Gene3D" id="3.40.50.300">
    <property type="entry name" value="P-loop containing nucleotide triphosphate hydrolases"/>
    <property type="match status" value="1"/>
</dbReference>
<dbReference type="EMBL" id="SMAR01000011">
    <property type="protein sequence ID" value="TCT39844.1"/>
    <property type="molecule type" value="Genomic_DNA"/>
</dbReference>
<dbReference type="NCBIfam" id="NF006746">
    <property type="entry name" value="PRK09270.1-5"/>
    <property type="match status" value="1"/>
</dbReference>
<accession>A0A4R3NU85</accession>
<dbReference type="SUPFAM" id="SSF52540">
    <property type="entry name" value="P-loop containing nucleoside triphosphate hydrolases"/>
    <property type="match status" value="1"/>
</dbReference>
<dbReference type="RefSeq" id="WP_132310763.1">
    <property type="nucleotide sequence ID" value="NZ_SMAR01000011.1"/>
</dbReference>
<dbReference type="OrthoDB" id="3192509at2"/>
<evidence type="ECO:0000313" key="2">
    <source>
        <dbReference type="Proteomes" id="UP000295097"/>
    </source>
</evidence>
<organism evidence="1 2">
    <name type="scientific">Martelella mediterranea</name>
    <dbReference type="NCBI Taxonomy" id="293089"/>
    <lineage>
        <taxon>Bacteria</taxon>
        <taxon>Pseudomonadati</taxon>
        <taxon>Pseudomonadota</taxon>
        <taxon>Alphaproteobacteria</taxon>
        <taxon>Hyphomicrobiales</taxon>
        <taxon>Aurantimonadaceae</taxon>
        <taxon>Martelella</taxon>
    </lineage>
</organism>
<proteinExistence type="predicted"/>
<name>A0A4R3NU85_9HYPH</name>
<protein>
    <submittedName>
        <fullName evidence="1">Zeta toxin</fullName>
    </submittedName>
</protein>